<evidence type="ECO:0000256" key="1">
    <source>
        <dbReference type="SAM" id="SignalP"/>
    </source>
</evidence>
<evidence type="ECO:0000313" key="2">
    <source>
        <dbReference type="EMBL" id="KAF5831418.1"/>
    </source>
</evidence>
<keyword evidence="3" id="KW-1185">Reference proteome</keyword>
<dbReference type="Proteomes" id="UP000815325">
    <property type="component" value="Unassembled WGS sequence"/>
</dbReference>
<evidence type="ECO:0000313" key="3">
    <source>
        <dbReference type="Proteomes" id="UP000815325"/>
    </source>
</evidence>
<keyword evidence="1" id="KW-0732">Signal</keyword>
<evidence type="ECO:0008006" key="4">
    <source>
        <dbReference type="Google" id="ProtNLM"/>
    </source>
</evidence>
<gene>
    <name evidence="2" type="ORF">DUNSADRAFT_13153</name>
</gene>
<feature type="chain" id="PRO_5046103792" description="Secreted protein" evidence="1">
    <location>
        <begin position="19"/>
        <end position="162"/>
    </location>
</feature>
<organism evidence="2 3">
    <name type="scientific">Dunaliella salina</name>
    <name type="common">Green alga</name>
    <name type="synonym">Protococcus salinus</name>
    <dbReference type="NCBI Taxonomy" id="3046"/>
    <lineage>
        <taxon>Eukaryota</taxon>
        <taxon>Viridiplantae</taxon>
        <taxon>Chlorophyta</taxon>
        <taxon>core chlorophytes</taxon>
        <taxon>Chlorophyceae</taxon>
        <taxon>CS clade</taxon>
        <taxon>Chlamydomonadales</taxon>
        <taxon>Dunaliellaceae</taxon>
        <taxon>Dunaliella</taxon>
    </lineage>
</organism>
<accession>A0ABQ7G9Y7</accession>
<dbReference type="EMBL" id="MU069950">
    <property type="protein sequence ID" value="KAF5831418.1"/>
    <property type="molecule type" value="Genomic_DNA"/>
</dbReference>
<protein>
    <recommendedName>
        <fullName evidence="4">Secreted protein</fullName>
    </recommendedName>
</protein>
<comment type="caution">
    <text evidence="2">The sequence shown here is derived from an EMBL/GenBank/DDBJ whole genome shotgun (WGS) entry which is preliminary data.</text>
</comment>
<sequence>MTLPGGVQLLLIPLGGLCEVPVHHLDVQVDVEQAVVQLYQLGLQVHDVRAGVCPLVLLRSGFNISGLLLRRDGEGGVVRCLDALLLLFEDVLGGQQGLNEALQLPFLLQLPMPQPGQLLLLDEAMDFVGLHSHRLQLVVEQPGICALGSTLHFVPERLKLVT</sequence>
<name>A0ABQ7G9Y7_DUNSA</name>
<feature type="signal peptide" evidence="1">
    <location>
        <begin position="1"/>
        <end position="18"/>
    </location>
</feature>
<reference evidence="2" key="1">
    <citation type="submission" date="2017-08" db="EMBL/GenBank/DDBJ databases">
        <authorList>
            <person name="Polle J.E."/>
            <person name="Barry K."/>
            <person name="Cushman J."/>
            <person name="Schmutz J."/>
            <person name="Tran D."/>
            <person name="Hathwaick L.T."/>
            <person name="Yim W.C."/>
            <person name="Jenkins J."/>
            <person name="Mckie-Krisberg Z.M."/>
            <person name="Prochnik S."/>
            <person name="Lindquist E."/>
            <person name="Dockter R.B."/>
            <person name="Adam C."/>
            <person name="Molina H."/>
            <person name="Bunkerborg J."/>
            <person name="Jin E."/>
            <person name="Buchheim M."/>
            <person name="Magnuson J."/>
        </authorList>
    </citation>
    <scope>NUCLEOTIDE SEQUENCE</scope>
    <source>
        <strain evidence="2">CCAP 19/18</strain>
    </source>
</reference>
<proteinExistence type="predicted"/>